<dbReference type="OrthoDB" id="7163177at2"/>
<evidence type="ECO:0000313" key="3">
    <source>
        <dbReference type="Proteomes" id="UP000023762"/>
    </source>
</evidence>
<dbReference type="AlphaFoldDB" id="X5H4C9"/>
<organism evidence="2 3">
    <name type="scientific">Ehrlichia japonica</name>
    <dbReference type="NCBI Taxonomy" id="391036"/>
    <lineage>
        <taxon>Bacteria</taxon>
        <taxon>Pseudomonadati</taxon>
        <taxon>Pseudomonadota</taxon>
        <taxon>Alphaproteobacteria</taxon>
        <taxon>Rickettsiales</taxon>
        <taxon>Anaplasmataceae</taxon>
        <taxon>Ehrlichia</taxon>
    </lineage>
</organism>
<accession>X5H4C9</accession>
<dbReference type="Proteomes" id="UP000023762">
    <property type="component" value="Chromosome"/>
</dbReference>
<name>X5H4C9_9RICK</name>
<gene>
    <name evidence="2" type="ORF">EHF_0957</name>
</gene>
<reference evidence="2 3" key="1">
    <citation type="submission" date="2014-03" db="EMBL/GenBank/DDBJ databases">
        <title>Sequencing and Comparison of Genomes and Transcriptome Profiles of Human Ehrlichiosis Agents.</title>
        <authorList>
            <person name="Lin M."/>
            <person name="Daugherty S.C."/>
            <person name="Nagaraj S."/>
            <person name="Cheng Z."/>
            <person name="Xiong Q."/>
            <person name="Lin F.-Y."/>
            <person name="Sengamalay N."/>
            <person name="Ott S."/>
            <person name="Godinez A."/>
            <person name="Tallon L.J."/>
            <person name="Sadzewicz L."/>
            <person name="Fraser C.M."/>
            <person name="Dunning Hotopp J.C."/>
            <person name="Rikihisa Y."/>
        </authorList>
    </citation>
    <scope>NUCLEOTIDE SEQUENCE [LARGE SCALE GENOMIC DNA]</scope>
    <source>
        <strain evidence="2 3">HF</strain>
    </source>
</reference>
<dbReference type="HOGENOM" id="CLU_425628_0_0_5"/>
<keyword evidence="1" id="KW-0472">Membrane</keyword>
<sequence>MFIVRKIAITKYTRPILFSEILAYDMSFLKTLESLEAEDVLLLKDEVGSVFYYLIMSLYDVSEIQSDSSNAIKERLKAVLLEAVRQSSVDEDQTVDLQATEVKEMSNKLRRAYKSVSGKVCKTLLNVLDNETSQEETDLEVVQQNKIKLRTEMFKSVIHAVEIVADKINTAVAEQRISAQQVSEFLSWSNGFGDASLPGDMMSALVRLYFLTGESECADLSYLLVKTLLMSFSQYKLDARGRNAVHYAVNMCNQKKQESFLCEIIQLLVYERVEMVSEPDNYGNNPMHYAACAPYMNYVVIRYFAKNAPLILTQQNSHGDTPLHVLSYMYFISFAKVLSYYNILHKKDLDRNLKPIVTNEMAIAEMSNRIKISLKNNQALVKEIEAYMTECIKSYRLLLTMVSFEQLCDVKNNLGHTVYDIMNANMTNICSRDLEALLQNFSQVSSRLPIYDSRIDSQHALCVNFCFSDEYKVVGHSKYGHVLYSLIKRMYDLMYSKFTELSDARELYMSVKNERDDFKLLFLLVFMVFLSLCALNIVLGFKTKPVFGFEQSLYRTVLVSVVSIVFFAVVSLCCFLYVQHVSRIDNEVMNQKEQIMKNILLSHLDIEEIDVVKKMM</sequence>
<keyword evidence="1" id="KW-1133">Transmembrane helix</keyword>
<feature type="transmembrane region" description="Helical" evidence="1">
    <location>
        <begin position="325"/>
        <end position="344"/>
    </location>
</feature>
<keyword evidence="1" id="KW-0812">Transmembrane</keyword>
<dbReference type="InterPro" id="IPR036770">
    <property type="entry name" value="Ankyrin_rpt-contain_sf"/>
</dbReference>
<feature type="transmembrane region" description="Helical" evidence="1">
    <location>
        <begin position="553"/>
        <end position="578"/>
    </location>
</feature>
<protein>
    <submittedName>
        <fullName evidence="2">Ankyrin repeats family protein</fullName>
    </submittedName>
</protein>
<dbReference type="KEGG" id="ehh:EHF_0957"/>
<dbReference type="Gene3D" id="1.25.40.20">
    <property type="entry name" value="Ankyrin repeat-containing domain"/>
    <property type="match status" value="1"/>
</dbReference>
<dbReference type="STRING" id="391036.EHF_0957"/>
<dbReference type="RefSeq" id="WP_044195623.1">
    <property type="nucleotide sequence ID" value="NZ_CP007474.1"/>
</dbReference>
<dbReference type="SUPFAM" id="SSF48403">
    <property type="entry name" value="Ankyrin repeat"/>
    <property type="match status" value="1"/>
</dbReference>
<feature type="transmembrane region" description="Helical" evidence="1">
    <location>
        <begin position="520"/>
        <end position="541"/>
    </location>
</feature>
<evidence type="ECO:0000313" key="2">
    <source>
        <dbReference type="EMBL" id="AHX04935.1"/>
    </source>
</evidence>
<proteinExistence type="predicted"/>
<evidence type="ECO:0000256" key="1">
    <source>
        <dbReference type="SAM" id="Phobius"/>
    </source>
</evidence>
<dbReference type="EMBL" id="CP007474">
    <property type="protein sequence ID" value="AHX04935.1"/>
    <property type="molecule type" value="Genomic_DNA"/>
</dbReference>
<keyword evidence="3" id="KW-1185">Reference proteome</keyword>